<dbReference type="PANTHER" id="PTHR42885">
    <property type="entry name" value="HISTIDINOL-PHOSPHATE AMINOTRANSFERASE-RELATED"/>
    <property type="match status" value="1"/>
</dbReference>
<dbReference type="NCBIfam" id="TIGR01140">
    <property type="entry name" value="L_thr_O3P_dcar"/>
    <property type="match status" value="1"/>
</dbReference>
<evidence type="ECO:0000313" key="11">
    <source>
        <dbReference type="EMBL" id="SFJ60559.1"/>
    </source>
</evidence>
<reference evidence="11 12" key="1">
    <citation type="submission" date="2016-10" db="EMBL/GenBank/DDBJ databases">
        <authorList>
            <person name="de Groot N.N."/>
        </authorList>
    </citation>
    <scope>NUCLEOTIDE SEQUENCE [LARGE SCALE GENOMIC DNA]</scope>
    <source>
        <strain evidence="11 12">IBRC-M 10445</strain>
    </source>
</reference>
<evidence type="ECO:0000256" key="3">
    <source>
        <dbReference type="ARBA" id="ARBA00004953"/>
    </source>
</evidence>
<evidence type="ECO:0000256" key="2">
    <source>
        <dbReference type="ARBA" id="ARBA00003444"/>
    </source>
</evidence>
<comment type="function">
    <text evidence="2">Decarboxylates L-threonine-O-3-phosphate to yield (R)-1-amino-2-propanol O-2-phosphate, the precursor for the linkage between the nucleotide loop and the corrin ring in cobalamin.</text>
</comment>
<dbReference type="GO" id="GO:0009236">
    <property type="term" value="P:cobalamin biosynthetic process"/>
    <property type="evidence" value="ECO:0007669"/>
    <property type="project" value="UniProtKB-UniPathway"/>
</dbReference>
<comment type="pathway">
    <text evidence="3">Cofactor biosynthesis; adenosylcobalamin biosynthesis.</text>
</comment>
<evidence type="ECO:0000313" key="12">
    <source>
        <dbReference type="Proteomes" id="UP000199445"/>
    </source>
</evidence>
<evidence type="ECO:0000256" key="9">
    <source>
        <dbReference type="ARBA" id="ARBA00048531"/>
    </source>
</evidence>
<keyword evidence="12" id="KW-1185">Reference proteome</keyword>
<dbReference type="SUPFAM" id="SSF53383">
    <property type="entry name" value="PLP-dependent transferases"/>
    <property type="match status" value="1"/>
</dbReference>
<dbReference type="EC" id="4.1.1.81" evidence="4"/>
<evidence type="ECO:0000259" key="10">
    <source>
        <dbReference type="Pfam" id="PF00155"/>
    </source>
</evidence>
<keyword evidence="6" id="KW-0663">Pyridoxal phosphate</keyword>
<dbReference type="AlphaFoldDB" id="A0A1I3SRX5"/>
<protein>
    <recommendedName>
        <fullName evidence="4">threonine-phosphate decarboxylase</fullName>
        <ecNumber evidence="4">4.1.1.81</ecNumber>
    </recommendedName>
    <alternativeName>
        <fullName evidence="8">L-threonine-O-3-phosphate decarboxylase</fullName>
    </alternativeName>
</protein>
<dbReference type="EMBL" id="FOSC01000004">
    <property type="protein sequence ID" value="SFJ60559.1"/>
    <property type="molecule type" value="Genomic_DNA"/>
</dbReference>
<evidence type="ECO:0000256" key="1">
    <source>
        <dbReference type="ARBA" id="ARBA00001933"/>
    </source>
</evidence>
<dbReference type="OrthoDB" id="9799304at2"/>
<dbReference type="InterPro" id="IPR005860">
    <property type="entry name" value="CobD"/>
</dbReference>
<feature type="domain" description="Aminotransferase class I/classII large" evidence="10">
    <location>
        <begin position="83"/>
        <end position="328"/>
    </location>
</feature>
<name>A0A1I3SRX5_9GAMM</name>
<dbReference type="InterPro" id="IPR015424">
    <property type="entry name" value="PyrdxlP-dep_Trfase"/>
</dbReference>
<keyword evidence="5" id="KW-0169">Cobalamin biosynthesis</keyword>
<keyword evidence="7" id="KW-0456">Lyase</keyword>
<proteinExistence type="predicted"/>
<dbReference type="Proteomes" id="UP000199445">
    <property type="component" value="Unassembled WGS sequence"/>
</dbReference>
<sequence length="346" mass="38043">MRDPLGNRRPDQLSLPEHGGRVARAARQWGIPEDQWLDLSTGINPVSWPVPAIPASVWQRLPEDDDDLPSAIRHWSGAPAAASCLPVPGSQAAIQLLPQLYPRGRVGIPVPGYREHEYWWRRAGHETVPVALDRVQRDDRWLDSVDVLVWINPNNPTGLAIPAGHLRQWHQRLQSRGGTLVVDEAFVAPGGNQSLAPFTGTAGLVVLRSLGKFFGLAGVRAGAVLGSDEVISALAHRLGPWAMSGPARYVMQRALGDESWQRRADVRLRESAHRLHQLLLTHGLGESSGTELFRYLAHPNAAGIHQALARQAVLVRRFEAPSAIRVGLPDDEAQWRRLDAALAKCH</sequence>
<dbReference type="Gene3D" id="3.90.1150.10">
    <property type="entry name" value="Aspartate Aminotransferase, domain 1"/>
    <property type="match status" value="1"/>
</dbReference>
<dbReference type="UniPathway" id="UPA00148"/>
<evidence type="ECO:0000256" key="5">
    <source>
        <dbReference type="ARBA" id="ARBA00022573"/>
    </source>
</evidence>
<dbReference type="Gene3D" id="3.40.640.10">
    <property type="entry name" value="Type I PLP-dependent aspartate aminotransferase-like (Major domain)"/>
    <property type="match status" value="1"/>
</dbReference>
<evidence type="ECO:0000256" key="4">
    <source>
        <dbReference type="ARBA" id="ARBA00012285"/>
    </source>
</evidence>
<evidence type="ECO:0000256" key="8">
    <source>
        <dbReference type="ARBA" id="ARBA00029996"/>
    </source>
</evidence>
<dbReference type="InterPro" id="IPR004839">
    <property type="entry name" value="Aminotransferase_I/II_large"/>
</dbReference>
<dbReference type="Pfam" id="PF00155">
    <property type="entry name" value="Aminotran_1_2"/>
    <property type="match status" value="1"/>
</dbReference>
<comment type="catalytic activity">
    <reaction evidence="9">
        <text>O-phospho-L-threonine + H(+) = (R)-1-aminopropan-2-yl phosphate + CO2</text>
        <dbReference type="Rhea" id="RHEA:11492"/>
        <dbReference type="ChEBI" id="CHEBI:15378"/>
        <dbReference type="ChEBI" id="CHEBI:16526"/>
        <dbReference type="ChEBI" id="CHEBI:58563"/>
        <dbReference type="ChEBI" id="CHEBI:58675"/>
        <dbReference type="EC" id="4.1.1.81"/>
    </reaction>
</comment>
<dbReference type="InterPro" id="IPR015422">
    <property type="entry name" value="PyrdxlP-dep_Trfase_small"/>
</dbReference>
<evidence type="ECO:0000256" key="7">
    <source>
        <dbReference type="ARBA" id="ARBA00023239"/>
    </source>
</evidence>
<dbReference type="RefSeq" id="WP_091702637.1">
    <property type="nucleotide sequence ID" value="NZ_BMYN01000001.1"/>
</dbReference>
<dbReference type="CDD" id="cd00609">
    <property type="entry name" value="AAT_like"/>
    <property type="match status" value="1"/>
</dbReference>
<gene>
    <name evidence="11" type="ORF">SAMN05216429_10436</name>
</gene>
<accession>A0A1I3SRX5</accession>
<evidence type="ECO:0000256" key="6">
    <source>
        <dbReference type="ARBA" id="ARBA00022898"/>
    </source>
</evidence>
<dbReference type="GO" id="GO:0030170">
    <property type="term" value="F:pyridoxal phosphate binding"/>
    <property type="evidence" value="ECO:0007669"/>
    <property type="project" value="InterPro"/>
</dbReference>
<organism evidence="11 12">
    <name type="scientific">Marinobacter persicus</name>
    <dbReference type="NCBI Taxonomy" id="930118"/>
    <lineage>
        <taxon>Bacteria</taxon>
        <taxon>Pseudomonadati</taxon>
        <taxon>Pseudomonadota</taxon>
        <taxon>Gammaproteobacteria</taxon>
        <taxon>Pseudomonadales</taxon>
        <taxon>Marinobacteraceae</taxon>
        <taxon>Marinobacter</taxon>
    </lineage>
</organism>
<dbReference type="GO" id="GO:0048472">
    <property type="term" value="F:threonine-phosphate decarboxylase activity"/>
    <property type="evidence" value="ECO:0007669"/>
    <property type="project" value="UniProtKB-EC"/>
</dbReference>
<dbReference type="InterPro" id="IPR015421">
    <property type="entry name" value="PyrdxlP-dep_Trfase_major"/>
</dbReference>
<dbReference type="PANTHER" id="PTHR42885:SF1">
    <property type="entry name" value="THREONINE-PHOSPHATE DECARBOXYLASE"/>
    <property type="match status" value="1"/>
</dbReference>
<comment type="cofactor">
    <cofactor evidence="1">
        <name>pyridoxal 5'-phosphate</name>
        <dbReference type="ChEBI" id="CHEBI:597326"/>
    </cofactor>
</comment>